<dbReference type="Proteomes" id="UP000739411">
    <property type="component" value="Unassembled WGS sequence"/>
</dbReference>
<organism evidence="4 5">
    <name type="scientific">Candidatus Dechloromonas phosphorivorans</name>
    <dbReference type="NCBI Taxonomy" id="2899244"/>
    <lineage>
        <taxon>Bacteria</taxon>
        <taxon>Pseudomonadati</taxon>
        <taxon>Pseudomonadota</taxon>
        <taxon>Betaproteobacteria</taxon>
        <taxon>Rhodocyclales</taxon>
        <taxon>Azonexaceae</taxon>
        <taxon>Dechloromonas</taxon>
    </lineage>
</organism>
<keyword evidence="2" id="KW-0479">Metal-binding</keyword>
<dbReference type="Gene3D" id="1.20.120.50">
    <property type="entry name" value="Hemerythrin-like"/>
    <property type="match status" value="1"/>
</dbReference>
<reference evidence="4 5" key="1">
    <citation type="submission" date="2020-10" db="EMBL/GenBank/DDBJ databases">
        <title>Connecting structure to function with the recovery of over 1000 high-quality activated sludge metagenome-assembled genomes encoding full-length rRNA genes using long-read sequencing.</title>
        <authorList>
            <person name="Singleton C.M."/>
            <person name="Petriglieri F."/>
            <person name="Kristensen J.M."/>
            <person name="Kirkegaard R.H."/>
            <person name="Michaelsen T.Y."/>
            <person name="Andersen M.H."/>
            <person name="Karst S.M."/>
            <person name="Dueholm M.S."/>
            <person name="Nielsen P.H."/>
            <person name="Albertsen M."/>
        </authorList>
    </citation>
    <scope>NUCLEOTIDE SEQUENCE [LARGE SCALE GENOMIC DNA]</scope>
    <source>
        <strain evidence="4">EsbW_18-Q3-R4-48_BATAC.463</strain>
    </source>
</reference>
<name>A0A935JYW6_9RHOO</name>
<dbReference type="InterPro" id="IPR035938">
    <property type="entry name" value="Hemerythrin-like_sf"/>
</dbReference>
<gene>
    <name evidence="4" type="ORF">IPJ38_12250</name>
</gene>
<accession>A0A935JYW6</accession>
<keyword evidence="3" id="KW-0408">Iron</keyword>
<evidence type="ECO:0000256" key="1">
    <source>
        <dbReference type="ARBA" id="ARBA00010587"/>
    </source>
</evidence>
<dbReference type="GO" id="GO:0046872">
    <property type="term" value="F:metal ion binding"/>
    <property type="evidence" value="ECO:0007669"/>
    <property type="project" value="UniProtKB-KW"/>
</dbReference>
<sequence>MGLSEELLTGIQEIDEQHETLFNILEKLQGVVEGGDNWSVVYFALSELVQLHAAILYSKRL</sequence>
<evidence type="ECO:0000313" key="5">
    <source>
        <dbReference type="Proteomes" id="UP000739411"/>
    </source>
</evidence>
<comment type="similarity">
    <text evidence="1">Belongs to the hemerythrin family.</text>
</comment>
<dbReference type="EMBL" id="JADJMS010000024">
    <property type="protein sequence ID" value="MBK7415765.1"/>
    <property type="molecule type" value="Genomic_DNA"/>
</dbReference>
<evidence type="ECO:0000256" key="3">
    <source>
        <dbReference type="ARBA" id="ARBA00023004"/>
    </source>
</evidence>
<dbReference type="SUPFAM" id="SSF47188">
    <property type="entry name" value="Hemerythrin-like"/>
    <property type="match status" value="1"/>
</dbReference>
<evidence type="ECO:0000313" key="4">
    <source>
        <dbReference type="EMBL" id="MBK7415765.1"/>
    </source>
</evidence>
<dbReference type="AlphaFoldDB" id="A0A935JYW6"/>
<protein>
    <submittedName>
        <fullName evidence="4">Uncharacterized protein</fullName>
    </submittedName>
</protein>
<proteinExistence type="inferred from homology"/>
<evidence type="ECO:0000256" key="2">
    <source>
        <dbReference type="ARBA" id="ARBA00022723"/>
    </source>
</evidence>
<comment type="caution">
    <text evidence="4">The sequence shown here is derived from an EMBL/GenBank/DDBJ whole genome shotgun (WGS) entry which is preliminary data.</text>
</comment>